<dbReference type="Gene3D" id="3.90.190.10">
    <property type="entry name" value="Protein tyrosine phosphatase superfamily"/>
    <property type="match status" value="1"/>
</dbReference>
<dbReference type="PANTHER" id="PTHR46377">
    <property type="entry name" value="DUAL SPECIFICITY PROTEIN PHOSPHATASE 19"/>
    <property type="match status" value="1"/>
</dbReference>
<evidence type="ECO:0000256" key="2">
    <source>
        <dbReference type="ARBA" id="ARBA00022912"/>
    </source>
</evidence>
<dbReference type="PROSITE" id="PS50054">
    <property type="entry name" value="TYR_PHOSPHATASE_DUAL"/>
    <property type="match status" value="1"/>
</dbReference>
<sequence>MDLQELIAKKRSSLRSCKTVVTDSLGNKCEIEHGRVKKLERGMPFVIDEKPDLHVASIVPGLYLSSQDPAVCSDILKRYKIGHILSIGVNISEKFDDIRYYNCDLLDLPESNIMPSIKKCVDIIHANRKENILVHCNAGVSRSPAIIIAYLMTMMELSYNEAYDIVKIARSCIKPNDGFVKQLLKMHLSVSYHNISET</sequence>
<dbReference type="RefSeq" id="XP_014475063.1">
    <property type="nucleotide sequence ID" value="XM_014619577.1"/>
</dbReference>
<dbReference type="InterPro" id="IPR000340">
    <property type="entry name" value="Dual-sp_phosphatase_cat-dom"/>
</dbReference>
<protein>
    <submittedName>
        <fullName evidence="6">Dual specificity protein phosphatase 19</fullName>
    </submittedName>
</protein>
<dbReference type="CDD" id="cd14498">
    <property type="entry name" value="DSP"/>
    <property type="match status" value="1"/>
</dbReference>
<dbReference type="SMART" id="SM00195">
    <property type="entry name" value="DSPc"/>
    <property type="match status" value="1"/>
</dbReference>
<dbReference type="InterPro" id="IPR020422">
    <property type="entry name" value="TYR_PHOSPHATASE_DUAL_dom"/>
</dbReference>
<dbReference type="PROSITE" id="PS00383">
    <property type="entry name" value="TYR_PHOSPHATASE_1"/>
    <property type="match status" value="1"/>
</dbReference>
<dbReference type="InterPro" id="IPR016130">
    <property type="entry name" value="Tyr_Pase_AS"/>
</dbReference>
<keyword evidence="2" id="KW-0904">Protein phosphatase</keyword>
<keyword evidence="1" id="KW-0378">Hydrolase</keyword>
<dbReference type="OrthoDB" id="10252009at2759"/>
<evidence type="ECO:0000259" key="3">
    <source>
        <dbReference type="PROSITE" id="PS50054"/>
    </source>
</evidence>
<dbReference type="GO" id="GO:0005737">
    <property type="term" value="C:cytoplasm"/>
    <property type="evidence" value="ECO:0007669"/>
    <property type="project" value="TreeGrafter"/>
</dbReference>
<organism evidence="5 6">
    <name type="scientific">Dinoponera quadriceps</name>
    <name type="common">South American ant</name>
    <dbReference type="NCBI Taxonomy" id="609295"/>
    <lineage>
        <taxon>Eukaryota</taxon>
        <taxon>Metazoa</taxon>
        <taxon>Ecdysozoa</taxon>
        <taxon>Arthropoda</taxon>
        <taxon>Hexapoda</taxon>
        <taxon>Insecta</taxon>
        <taxon>Pterygota</taxon>
        <taxon>Neoptera</taxon>
        <taxon>Endopterygota</taxon>
        <taxon>Hymenoptera</taxon>
        <taxon>Apocrita</taxon>
        <taxon>Aculeata</taxon>
        <taxon>Formicoidea</taxon>
        <taxon>Formicidae</taxon>
        <taxon>Ponerinae</taxon>
        <taxon>Ponerini</taxon>
        <taxon>Dinoponera</taxon>
    </lineage>
</organism>
<name>A0A6P3X9T2_DINQU</name>
<dbReference type="PANTHER" id="PTHR46377:SF1">
    <property type="entry name" value="DUAL SPECIFICITY PROTEIN PHOSPHATASE 19"/>
    <property type="match status" value="1"/>
</dbReference>
<evidence type="ECO:0000313" key="6">
    <source>
        <dbReference type="RefSeq" id="XP_014475063.1"/>
    </source>
</evidence>
<evidence type="ECO:0000256" key="1">
    <source>
        <dbReference type="ARBA" id="ARBA00022801"/>
    </source>
</evidence>
<gene>
    <name evidence="6" type="primary">LOC106744651</name>
</gene>
<dbReference type="PROSITE" id="PS50056">
    <property type="entry name" value="TYR_PHOSPHATASE_2"/>
    <property type="match status" value="1"/>
</dbReference>
<feature type="domain" description="Tyrosine specific protein phosphatases" evidence="4">
    <location>
        <begin position="111"/>
        <end position="170"/>
    </location>
</feature>
<dbReference type="InterPro" id="IPR029021">
    <property type="entry name" value="Prot-tyrosine_phosphatase-like"/>
</dbReference>
<proteinExistence type="predicted"/>
<dbReference type="SUPFAM" id="SSF52799">
    <property type="entry name" value="(Phosphotyrosine protein) phosphatases II"/>
    <property type="match status" value="1"/>
</dbReference>
<dbReference type="GeneID" id="106744651"/>
<reference evidence="6" key="1">
    <citation type="submission" date="2025-08" db="UniProtKB">
        <authorList>
            <consortium name="RefSeq"/>
        </authorList>
    </citation>
    <scope>IDENTIFICATION</scope>
</reference>
<feature type="domain" description="Tyrosine-protein phosphatase" evidence="3">
    <location>
        <begin position="54"/>
        <end position="192"/>
    </location>
</feature>
<dbReference type="Pfam" id="PF00782">
    <property type="entry name" value="DSPc"/>
    <property type="match status" value="1"/>
</dbReference>
<keyword evidence="5" id="KW-1185">Reference proteome</keyword>
<accession>A0A6P3X9T2</accession>
<dbReference type="AlphaFoldDB" id="A0A6P3X9T2"/>
<evidence type="ECO:0000313" key="5">
    <source>
        <dbReference type="Proteomes" id="UP000515204"/>
    </source>
</evidence>
<dbReference type="KEGG" id="dqu:106744651"/>
<dbReference type="Proteomes" id="UP000515204">
    <property type="component" value="Unplaced"/>
</dbReference>
<evidence type="ECO:0000259" key="4">
    <source>
        <dbReference type="PROSITE" id="PS50056"/>
    </source>
</evidence>
<dbReference type="GO" id="GO:0008579">
    <property type="term" value="F:JUN kinase phosphatase activity"/>
    <property type="evidence" value="ECO:0007669"/>
    <property type="project" value="TreeGrafter"/>
</dbReference>
<dbReference type="InterPro" id="IPR000387">
    <property type="entry name" value="Tyr_Pase_dom"/>
</dbReference>